<feature type="chain" id="PRO_5045794480" evidence="1">
    <location>
        <begin position="26"/>
        <end position="184"/>
    </location>
</feature>
<evidence type="ECO:0000313" key="2">
    <source>
        <dbReference type="EMBL" id="MBL1077088.1"/>
    </source>
</evidence>
<sequence length="184" mass="19677">MRLRWKLSGGPCAIALALVLTSCGAAEESSPVVVGSLEPAPAAVPAIPTAQSPAAQPSTASKAIADPTLLSTPPVPTVDPFADQPLVDRTEWTDAVDGRRLLVYPTEAGRQDTFPTAGERAWQEVLAQSPEADTPGMRDQFLCHWEWARVVAPNKTSWNLEPWRPAVGYQETVNALCNPGGPER</sequence>
<gene>
    <name evidence="2" type="ORF">JK358_22065</name>
</gene>
<accession>A0ABS1M8X7</accession>
<keyword evidence="1" id="KW-0732">Signal</keyword>
<dbReference type="RefSeq" id="WP_201949712.1">
    <property type="nucleotide sequence ID" value="NZ_JAERRJ010000008.1"/>
</dbReference>
<reference evidence="2 3" key="1">
    <citation type="submission" date="2021-01" db="EMBL/GenBank/DDBJ databases">
        <title>WGS of actinomycetes isolated from Thailand.</title>
        <authorList>
            <person name="Thawai C."/>
        </authorList>
    </citation>
    <scope>NUCLEOTIDE SEQUENCE [LARGE SCALE GENOMIC DNA]</scope>
    <source>
        <strain evidence="2 3">LPG 2</strain>
    </source>
</reference>
<comment type="caution">
    <text evidence="2">The sequence shown here is derived from an EMBL/GenBank/DDBJ whole genome shotgun (WGS) entry which is preliminary data.</text>
</comment>
<protein>
    <submittedName>
        <fullName evidence="2">DUF2599 domain-containing protein</fullName>
    </submittedName>
</protein>
<name>A0ABS1M8X7_9NOCA</name>
<evidence type="ECO:0000313" key="3">
    <source>
        <dbReference type="Proteomes" id="UP000602198"/>
    </source>
</evidence>
<dbReference type="EMBL" id="JAERRJ010000008">
    <property type="protein sequence ID" value="MBL1077088.1"/>
    <property type="molecule type" value="Genomic_DNA"/>
</dbReference>
<dbReference type="InterPro" id="IPR019719">
    <property type="entry name" value="DUF2599"/>
</dbReference>
<dbReference type="PROSITE" id="PS51257">
    <property type="entry name" value="PROKAR_LIPOPROTEIN"/>
    <property type="match status" value="1"/>
</dbReference>
<proteinExistence type="predicted"/>
<dbReference type="Proteomes" id="UP000602198">
    <property type="component" value="Unassembled WGS sequence"/>
</dbReference>
<feature type="signal peptide" evidence="1">
    <location>
        <begin position="1"/>
        <end position="25"/>
    </location>
</feature>
<keyword evidence="3" id="KW-1185">Reference proteome</keyword>
<evidence type="ECO:0000256" key="1">
    <source>
        <dbReference type="SAM" id="SignalP"/>
    </source>
</evidence>
<organism evidence="2 3">
    <name type="scientific">Nocardia acididurans</name>
    <dbReference type="NCBI Taxonomy" id="2802282"/>
    <lineage>
        <taxon>Bacteria</taxon>
        <taxon>Bacillati</taxon>
        <taxon>Actinomycetota</taxon>
        <taxon>Actinomycetes</taxon>
        <taxon>Mycobacteriales</taxon>
        <taxon>Nocardiaceae</taxon>
        <taxon>Nocardia</taxon>
    </lineage>
</organism>
<dbReference type="Pfam" id="PF10783">
    <property type="entry name" value="DUF2599"/>
    <property type="match status" value="1"/>
</dbReference>